<dbReference type="EMBL" id="PUIA01000042">
    <property type="protein sequence ID" value="PQO29124.1"/>
    <property type="molecule type" value="Genomic_DNA"/>
</dbReference>
<evidence type="ECO:0000313" key="3">
    <source>
        <dbReference type="Proteomes" id="UP000240009"/>
    </source>
</evidence>
<keyword evidence="1" id="KW-0812">Transmembrane</keyword>
<dbReference type="AlphaFoldDB" id="A0A2S8FB14"/>
<gene>
    <name evidence="2" type="ORF">C5Y96_15330</name>
</gene>
<evidence type="ECO:0000256" key="1">
    <source>
        <dbReference type="SAM" id="Phobius"/>
    </source>
</evidence>
<sequence length="239" mass="26528">MADETELELELLDQRPPQFGLMHLMGLMTALALATALLVPIFRTLPAYLTAIILIVLLIELCAVIGDWFIGTTRRQGVLALAGRQISLSGDDDPQAKPTSIGKMIVIGVEVLLAQIGIGIVAYSLGGNDVYWLVIVCQIQIALYVANQLIRQRWSIHDENAEFFENGIILGSFQFTPWERISVRPCRLYPDRVNLHIQSATKHVGPTLKTIPVSDSMKRYLLNQYGEADRSTQANGERA</sequence>
<comment type="caution">
    <text evidence="2">The sequence shown here is derived from an EMBL/GenBank/DDBJ whole genome shotgun (WGS) entry which is preliminary data.</text>
</comment>
<dbReference type="OrthoDB" id="284719at2"/>
<name>A0A2S8FB14_9BACT</name>
<accession>A0A2S8FB14</accession>
<dbReference type="RefSeq" id="WP_105355024.1">
    <property type="nucleotide sequence ID" value="NZ_PUIA01000042.1"/>
</dbReference>
<keyword evidence="1" id="KW-0472">Membrane</keyword>
<organism evidence="2 3">
    <name type="scientific">Blastopirellula marina</name>
    <dbReference type="NCBI Taxonomy" id="124"/>
    <lineage>
        <taxon>Bacteria</taxon>
        <taxon>Pseudomonadati</taxon>
        <taxon>Planctomycetota</taxon>
        <taxon>Planctomycetia</taxon>
        <taxon>Pirellulales</taxon>
        <taxon>Pirellulaceae</taxon>
        <taxon>Blastopirellula</taxon>
    </lineage>
</organism>
<proteinExistence type="predicted"/>
<keyword evidence="1" id="KW-1133">Transmembrane helix</keyword>
<feature type="transmembrane region" description="Helical" evidence="1">
    <location>
        <begin position="21"/>
        <end position="42"/>
    </location>
</feature>
<feature type="transmembrane region" description="Helical" evidence="1">
    <location>
        <begin position="48"/>
        <end position="70"/>
    </location>
</feature>
<reference evidence="2 3" key="1">
    <citation type="submission" date="2018-02" db="EMBL/GenBank/DDBJ databases">
        <title>Comparative genomes isolates from brazilian mangrove.</title>
        <authorList>
            <person name="Araujo J.E."/>
            <person name="Taketani R.G."/>
            <person name="Silva M.C.P."/>
            <person name="Loureco M.V."/>
            <person name="Andreote F.D."/>
        </authorList>
    </citation>
    <scope>NUCLEOTIDE SEQUENCE [LARGE SCALE GENOMIC DNA]</scope>
    <source>
        <strain evidence="2 3">HEX-2 MGV</strain>
    </source>
</reference>
<feature type="transmembrane region" description="Helical" evidence="1">
    <location>
        <begin position="104"/>
        <end position="124"/>
    </location>
</feature>
<protein>
    <submittedName>
        <fullName evidence="2">Uncharacterized protein</fullName>
    </submittedName>
</protein>
<dbReference type="Proteomes" id="UP000240009">
    <property type="component" value="Unassembled WGS sequence"/>
</dbReference>
<evidence type="ECO:0000313" key="2">
    <source>
        <dbReference type="EMBL" id="PQO29124.1"/>
    </source>
</evidence>